<dbReference type="InterPro" id="IPR016174">
    <property type="entry name" value="Di-haem_cyt_TM"/>
</dbReference>
<comment type="similarity">
    <text evidence="12">Belongs to the cytochrome b561 family.</text>
</comment>
<evidence type="ECO:0000256" key="5">
    <source>
        <dbReference type="ARBA" id="ARBA00022617"/>
    </source>
</evidence>
<gene>
    <name evidence="13" type="ORF">AB433_09145</name>
</gene>
<dbReference type="RefSeq" id="WP_047820779.1">
    <property type="nucleotide sequence ID" value="NZ_CP011770.1"/>
</dbReference>
<dbReference type="GO" id="GO:0046872">
    <property type="term" value="F:metal ion binding"/>
    <property type="evidence" value="ECO:0007669"/>
    <property type="project" value="UniProtKB-KW"/>
</dbReference>
<dbReference type="GO" id="GO:0022904">
    <property type="term" value="P:respiratory electron transport chain"/>
    <property type="evidence" value="ECO:0007669"/>
    <property type="project" value="InterPro"/>
</dbReference>
<evidence type="ECO:0000256" key="1">
    <source>
        <dbReference type="ARBA" id="ARBA00001970"/>
    </source>
</evidence>
<evidence type="ECO:0000256" key="2">
    <source>
        <dbReference type="ARBA" id="ARBA00004651"/>
    </source>
</evidence>
<evidence type="ECO:0000256" key="10">
    <source>
        <dbReference type="ARBA" id="ARBA00023004"/>
    </source>
</evidence>
<keyword evidence="7" id="KW-0479">Metal-binding</keyword>
<keyword evidence="9" id="KW-1133">Transmembrane helix</keyword>
<dbReference type="PANTHER" id="PTHR30529">
    <property type="entry name" value="CYTOCHROME B561"/>
    <property type="match status" value="1"/>
</dbReference>
<evidence type="ECO:0000256" key="6">
    <source>
        <dbReference type="ARBA" id="ARBA00022692"/>
    </source>
</evidence>
<keyword evidence="10" id="KW-0408">Iron</keyword>
<dbReference type="SUPFAM" id="SSF81342">
    <property type="entry name" value="Transmembrane di-heme cytochromes"/>
    <property type="match status" value="1"/>
</dbReference>
<dbReference type="PATRIC" id="fig|1348774.3.peg.1919"/>
<keyword evidence="6" id="KW-0812">Transmembrane</keyword>
<evidence type="ECO:0000256" key="9">
    <source>
        <dbReference type="ARBA" id="ARBA00022989"/>
    </source>
</evidence>
<dbReference type="GO" id="GO:0020037">
    <property type="term" value="F:heme binding"/>
    <property type="evidence" value="ECO:0007669"/>
    <property type="project" value="TreeGrafter"/>
</dbReference>
<keyword evidence="8" id="KW-0249">Electron transport</keyword>
<evidence type="ECO:0000256" key="7">
    <source>
        <dbReference type="ARBA" id="ARBA00022723"/>
    </source>
</evidence>
<sequence>MKLHNLIRKWAVSYTNAGKYSPIGVWFHWIMAALVLFQLWVGWIMTRRPVGGDKLDAYELHSEIGLSILLLAILRFGWRLFIPDPINDADAPGWQSKAAHLTHYLFYGLFALLPLSGWAMWSAIQPVEPLRLAGIVPIPPMPFHTLSPGWQYRVLDWAEWLHVLGVIGLAALVPLHVGAALKHHFWDRDDTVIGILPEIQDDPEAPDHRQYNPTGV</sequence>
<keyword evidence="11" id="KW-0472">Membrane</keyword>
<evidence type="ECO:0000256" key="3">
    <source>
        <dbReference type="ARBA" id="ARBA00022448"/>
    </source>
</evidence>
<keyword evidence="14" id="KW-1185">Reference proteome</keyword>
<dbReference type="EMBL" id="CP011770">
    <property type="protein sequence ID" value="AKM10101.1"/>
    <property type="molecule type" value="Genomic_DNA"/>
</dbReference>
<evidence type="ECO:0000256" key="11">
    <source>
        <dbReference type="ARBA" id="ARBA00023136"/>
    </source>
</evidence>
<protein>
    <submittedName>
        <fullName evidence="13">Cytochrome B561</fullName>
    </submittedName>
</protein>
<evidence type="ECO:0000256" key="12">
    <source>
        <dbReference type="ARBA" id="ARBA00037975"/>
    </source>
</evidence>
<proteinExistence type="inferred from homology"/>
<dbReference type="Proteomes" id="UP000035287">
    <property type="component" value="Chromosome"/>
</dbReference>
<dbReference type="GO" id="GO:0005886">
    <property type="term" value="C:plasma membrane"/>
    <property type="evidence" value="ECO:0007669"/>
    <property type="project" value="UniProtKB-SubCell"/>
</dbReference>
<keyword evidence="5" id="KW-0349">Heme</keyword>
<reference evidence="13 14" key="1">
    <citation type="submission" date="2015-06" db="EMBL/GenBank/DDBJ databases">
        <authorList>
            <person name="Zeng Y."/>
            <person name="Huang Y."/>
        </authorList>
    </citation>
    <scope>NUCLEOTIDE SEQUENCE [LARGE SCALE GENOMIC DNA]</scope>
    <source>
        <strain evidence="13 14">PQ-2</strain>
    </source>
</reference>
<dbReference type="InterPro" id="IPR011577">
    <property type="entry name" value="Cyt_b561_bac/Ni-Hgenase"/>
</dbReference>
<comment type="subcellular location">
    <subcellularLocation>
        <location evidence="2">Cell membrane</location>
        <topology evidence="2">Multi-pass membrane protein</topology>
    </subcellularLocation>
</comment>
<dbReference type="OrthoDB" id="1247465at2"/>
<evidence type="ECO:0000313" key="14">
    <source>
        <dbReference type="Proteomes" id="UP000035287"/>
    </source>
</evidence>
<organism evidence="13 14">
    <name type="scientific">Croceicoccus naphthovorans</name>
    <dbReference type="NCBI Taxonomy" id="1348774"/>
    <lineage>
        <taxon>Bacteria</taxon>
        <taxon>Pseudomonadati</taxon>
        <taxon>Pseudomonadota</taxon>
        <taxon>Alphaproteobacteria</taxon>
        <taxon>Sphingomonadales</taxon>
        <taxon>Erythrobacteraceae</taxon>
        <taxon>Croceicoccus</taxon>
    </lineage>
</organism>
<dbReference type="PANTHER" id="PTHR30529:SF1">
    <property type="entry name" value="CYTOCHROME B561 HOMOLOG 2"/>
    <property type="match status" value="1"/>
</dbReference>
<dbReference type="STRING" id="1348774.AB433_09145"/>
<comment type="cofactor">
    <cofactor evidence="1">
        <name>heme b</name>
        <dbReference type="ChEBI" id="CHEBI:60344"/>
    </cofactor>
</comment>
<evidence type="ECO:0000313" key="13">
    <source>
        <dbReference type="EMBL" id="AKM10101.1"/>
    </source>
</evidence>
<dbReference type="Pfam" id="PF01292">
    <property type="entry name" value="Ni_hydr_CYTB"/>
    <property type="match status" value="1"/>
</dbReference>
<keyword evidence="3" id="KW-0813">Transport</keyword>
<evidence type="ECO:0000256" key="8">
    <source>
        <dbReference type="ARBA" id="ARBA00022982"/>
    </source>
</evidence>
<evidence type="ECO:0000256" key="4">
    <source>
        <dbReference type="ARBA" id="ARBA00022475"/>
    </source>
</evidence>
<dbReference type="GO" id="GO:0009055">
    <property type="term" value="F:electron transfer activity"/>
    <property type="evidence" value="ECO:0007669"/>
    <property type="project" value="InterPro"/>
</dbReference>
<dbReference type="AlphaFoldDB" id="A0A0G3XHL3"/>
<name>A0A0G3XHL3_9SPHN</name>
<dbReference type="InterPro" id="IPR052168">
    <property type="entry name" value="Cytochrome_b561_oxidase"/>
</dbReference>
<dbReference type="KEGG" id="cna:AB433_09145"/>
<keyword evidence="4" id="KW-1003">Cell membrane</keyword>
<accession>A0A0G3XHL3</accession>